<evidence type="ECO:0000256" key="4">
    <source>
        <dbReference type="ARBA" id="ARBA00047380"/>
    </source>
</evidence>
<comment type="catalytic activity">
    <reaction evidence="5 6">
        <text>L-glutamyl-tRNA(Gln) + L-glutamine + ATP + H2O = L-glutaminyl-tRNA(Gln) + L-glutamate + ADP + phosphate + H(+)</text>
        <dbReference type="Rhea" id="RHEA:17521"/>
        <dbReference type="Rhea" id="RHEA-COMP:9681"/>
        <dbReference type="Rhea" id="RHEA-COMP:9684"/>
        <dbReference type="ChEBI" id="CHEBI:15377"/>
        <dbReference type="ChEBI" id="CHEBI:15378"/>
        <dbReference type="ChEBI" id="CHEBI:29985"/>
        <dbReference type="ChEBI" id="CHEBI:30616"/>
        <dbReference type="ChEBI" id="CHEBI:43474"/>
        <dbReference type="ChEBI" id="CHEBI:58359"/>
        <dbReference type="ChEBI" id="CHEBI:78520"/>
        <dbReference type="ChEBI" id="CHEBI:78521"/>
        <dbReference type="ChEBI" id="CHEBI:456216"/>
    </reaction>
</comment>
<evidence type="ECO:0000313" key="7">
    <source>
        <dbReference type="EMBL" id="BBB92376.1"/>
    </source>
</evidence>
<dbReference type="PANTHER" id="PTHR15004">
    <property type="entry name" value="GLUTAMYL-TRNA(GLN) AMIDOTRANSFERASE SUBUNIT C, MITOCHONDRIAL"/>
    <property type="match status" value="1"/>
</dbReference>
<dbReference type="GO" id="GO:0070681">
    <property type="term" value="P:glutaminyl-tRNAGln biosynthesis via transamidation"/>
    <property type="evidence" value="ECO:0007669"/>
    <property type="project" value="TreeGrafter"/>
</dbReference>
<name>A0A348AMS8_9FIRM</name>
<gene>
    <name evidence="6 7" type="primary">gatC</name>
    <name evidence="7" type="ORF">MAMMFC1_03069</name>
</gene>
<keyword evidence="6" id="KW-0648">Protein biosynthesis</keyword>
<dbReference type="NCBIfam" id="TIGR00135">
    <property type="entry name" value="gatC"/>
    <property type="match status" value="1"/>
</dbReference>
<dbReference type="GO" id="GO:0006450">
    <property type="term" value="P:regulation of translational fidelity"/>
    <property type="evidence" value="ECO:0007669"/>
    <property type="project" value="InterPro"/>
</dbReference>
<dbReference type="EC" id="6.3.5.-" evidence="6"/>
<reference evidence="7 8" key="1">
    <citation type="journal article" date="2018" name="Int. J. Syst. Evol. Microbiol.">
        <title>Methylomusa anaerophila gen. nov., sp. nov., an anaerobic methanol-utilizing bacterium isolated from a microbial fuel cell.</title>
        <authorList>
            <person name="Amano N."/>
            <person name="Yamamuro A."/>
            <person name="Miyahara M."/>
            <person name="Kouzuma A."/>
            <person name="Abe T."/>
            <person name="Watanabe K."/>
        </authorList>
    </citation>
    <scope>NUCLEOTIDE SEQUENCE [LARGE SCALE GENOMIC DNA]</scope>
    <source>
        <strain evidence="7 8">MMFC1</strain>
    </source>
</reference>
<dbReference type="Gene3D" id="1.10.20.60">
    <property type="entry name" value="Glu-tRNAGln amidotransferase C subunit, N-terminal domain"/>
    <property type="match status" value="1"/>
</dbReference>
<evidence type="ECO:0000256" key="6">
    <source>
        <dbReference type="HAMAP-Rule" id="MF_00122"/>
    </source>
</evidence>
<sequence length="103" mass="11611">MDGEIESMKITREDVENVALLSRLEMNETEMEQYTVQLNAILEYAEVLDKVNTENVEATAHVLPLKNVMRPDEVKSSLPREAALSNAPEAEDGYFKVPKIMEG</sequence>
<dbReference type="PANTHER" id="PTHR15004:SF0">
    <property type="entry name" value="GLUTAMYL-TRNA(GLN) AMIDOTRANSFERASE SUBUNIT C, MITOCHONDRIAL"/>
    <property type="match status" value="1"/>
</dbReference>
<comment type="catalytic activity">
    <reaction evidence="4 6">
        <text>L-aspartyl-tRNA(Asn) + L-glutamine + ATP + H2O = L-asparaginyl-tRNA(Asn) + L-glutamate + ADP + phosphate + 2 H(+)</text>
        <dbReference type="Rhea" id="RHEA:14513"/>
        <dbReference type="Rhea" id="RHEA-COMP:9674"/>
        <dbReference type="Rhea" id="RHEA-COMP:9677"/>
        <dbReference type="ChEBI" id="CHEBI:15377"/>
        <dbReference type="ChEBI" id="CHEBI:15378"/>
        <dbReference type="ChEBI" id="CHEBI:29985"/>
        <dbReference type="ChEBI" id="CHEBI:30616"/>
        <dbReference type="ChEBI" id="CHEBI:43474"/>
        <dbReference type="ChEBI" id="CHEBI:58359"/>
        <dbReference type="ChEBI" id="CHEBI:78515"/>
        <dbReference type="ChEBI" id="CHEBI:78516"/>
        <dbReference type="ChEBI" id="CHEBI:456216"/>
    </reaction>
</comment>
<dbReference type="Pfam" id="PF02686">
    <property type="entry name" value="GatC"/>
    <property type="match status" value="1"/>
</dbReference>
<accession>A0A348AMS8</accession>
<evidence type="ECO:0000313" key="8">
    <source>
        <dbReference type="Proteomes" id="UP000276437"/>
    </source>
</evidence>
<evidence type="ECO:0000256" key="2">
    <source>
        <dbReference type="ARBA" id="ARBA00011123"/>
    </source>
</evidence>
<dbReference type="AlphaFoldDB" id="A0A348AMS8"/>
<comment type="function">
    <text evidence="3 6">Allows the formation of correctly charged Asn-tRNA(Asn) or Gln-tRNA(Gln) through the transamidation of misacylated Asp-tRNA(Asn) or Glu-tRNA(Gln) in organisms which lack either or both of asparaginyl-tRNA or glutaminyl-tRNA synthetases. The reaction takes place in the presence of glutamine and ATP through an activated phospho-Asp-tRNA(Asn) or phospho-Glu-tRNA(Gln).</text>
</comment>
<evidence type="ECO:0000256" key="3">
    <source>
        <dbReference type="ARBA" id="ARBA00024799"/>
    </source>
</evidence>
<evidence type="ECO:0000256" key="1">
    <source>
        <dbReference type="ARBA" id="ARBA00010757"/>
    </source>
</evidence>
<dbReference type="HAMAP" id="MF_00122">
    <property type="entry name" value="GatC"/>
    <property type="match status" value="1"/>
</dbReference>
<comment type="subunit">
    <text evidence="2 6">Heterotrimer of A, B and C subunits.</text>
</comment>
<dbReference type="InterPro" id="IPR003837">
    <property type="entry name" value="GatC"/>
</dbReference>
<dbReference type="KEGG" id="mana:MAMMFC1_03069"/>
<dbReference type="EMBL" id="AP018449">
    <property type="protein sequence ID" value="BBB92376.1"/>
    <property type="molecule type" value="Genomic_DNA"/>
</dbReference>
<evidence type="ECO:0000256" key="5">
    <source>
        <dbReference type="ARBA" id="ARBA00047913"/>
    </source>
</evidence>
<protein>
    <recommendedName>
        <fullName evidence="6">Aspartyl/glutamyl-tRNA(Asn/Gln) amidotransferase subunit C</fullName>
        <shortName evidence="6">Asp/Glu-ADT subunit C</shortName>
        <ecNumber evidence="6">6.3.5.-</ecNumber>
    </recommendedName>
</protein>
<keyword evidence="6" id="KW-0547">Nucleotide-binding</keyword>
<dbReference type="GO" id="GO:0050566">
    <property type="term" value="F:asparaginyl-tRNA synthase (glutamine-hydrolyzing) activity"/>
    <property type="evidence" value="ECO:0007669"/>
    <property type="project" value="RHEA"/>
</dbReference>
<keyword evidence="6" id="KW-0067">ATP-binding</keyword>
<keyword evidence="8" id="KW-1185">Reference proteome</keyword>
<keyword evidence="7" id="KW-0808">Transferase</keyword>
<dbReference type="GO" id="GO:0016740">
    <property type="term" value="F:transferase activity"/>
    <property type="evidence" value="ECO:0007669"/>
    <property type="project" value="UniProtKB-KW"/>
</dbReference>
<dbReference type="GO" id="GO:0005524">
    <property type="term" value="F:ATP binding"/>
    <property type="evidence" value="ECO:0007669"/>
    <property type="project" value="UniProtKB-KW"/>
</dbReference>
<dbReference type="InterPro" id="IPR036113">
    <property type="entry name" value="Asp/Glu-ADT_sf_sub_c"/>
</dbReference>
<dbReference type="GO" id="GO:0050567">
    <property type="term" value="F:glutaminyl-tRNA synthase (glutamine-hydrolyzing) activity"/>
    <property type="evidence" value="ECO:0007669"/>
    <property type="project" value="UniProtKB-UniRule"/>
</dbReference>
<organism evidence="7 8">
    <name type="scientific">Methylomusa anaerophila</name>
    <dbReference type="NCBI Taxonomy" id="1930071"/>
    <lineage>
        <taxon>Bacteria</taxon>
        <taxon>Bacillati</taxon>
        <taxon>Bacillota</taxon>
        <taxon>Negativicutes</taxon>
        <taxon>Selenomonadales</taxon>
        <taxon>Sporomusaceae</taxon>
        <taxon>Methylomusa</taxon>
    </lineage>
</organism>
<dbReference type="GO" id="GO:0006412">
    <property type="term" value="P:translation"/>
    <property type="evidence" value="ECO:0007669"/>
    <property type="project" value="UniProtKB-UniRule"/>
</dbReference>
<keyword evidence="6 7" id="KW-0436">Ligase</keyword>
<comment type="similarity">
    <text evidence="1 6">Belongs to the GatC family.</text>
</comment>
<dbReference type="SUPFAM" id="SSF141000">
    <property type="entry name" value="Glu-tRNAGln amidotransferase C subunit"/>
    <property type="match status" value="1"/>
</dbReference>
<proteinExistence type="inferred from homology"/>
<dbReference type="Proteomes" id="UP000276437">
    <property type="component" value="Chromosome"/>
</dbReference>